<evidence type="ECO:0000313" key="2">
    <source>
        <dbReference type="EMBL" id="VAW77954.1"/>
    </source>
</evidence>
<reference evidence="2" key="1">
    <citation type="submission" date="2018-06" db="EMBL/GenBank/DDBJ databases">
        <authorList>
            <person name="Zhirakovskaya E."/>
        </authorList>
    </citation>
    <scope>NUCLEOTIDE SEQUENCE</scope>
</reference>
<evidence type="ECO:0000259" key="1">
    <source>
        <dbReference type="Pfam" id="PF02211"/>
    </source>
</evidence>
<accession>A0A3B0Z972</accession>
<organism evidence="2">
    <name type="scientific">hydrothermal vent metagenome</name>
    <dbReference type="NCBI Taxonomy" id="652676"/>
    <lineage>
        <taxon>unclassified sequences</taxon>
        <taxon>metagenomes</taxon>
        <taxon>ecological metagenomes</taxon>
    </lineage>
</organism>
<dbReference type="AlphaFoldDB" id="A0A3B0Z972"/>
<dbReference type="InterPro" id="IPR008990">
    <property type="entry name" value="Elect_transpt_acc-like_dom_sf"/>
</dbReference>
<dbReference type="EMBL" id="UOFM01000239">
    <property type="protein sequence ID" value="VAW77954.1"/>
    <property type="molecule type" value="Genomic_DNA"/>
</dbReference>
<name>A0A3B0Z972_9ZZZZ</name>
<gene>
    <name evidence="2" type="ORF">MNBD_GAMMA14-2106</name>
</gene>
<dbReference type="Gene3D" id="2.30.30.50">
    <property type="match status" value="1"/>
</dbReference>
<protein>
    <recommendedName>
        <fullName evidence="1">Nitrile hydratase beta subunit domain-containing protein</fullName>
    </recommendedName>
</protein>
<proteinExistence type="predicted"/>
<dbReference type="InterPro" id="IPR024690">
    <property type="entry name" value="CN_hydtase_beta_dom_C"/>
</dbReference>
<sequence>MSKIYYHAKIAAGVGDPQCYKGKSSGEPKFKVGDRVKIRDLSDVFYTQTPMYTRGMPAVVTELVYESPAPEDEAWGHLDKPEWFYSVVFKQKDLWPDYPEVYANDTLQAEISERWLELA</sequence>
<dbReference type="Pfam" id="PF02211">
    <property type="entry name" value="NHase_beta_C"/>
    <property type="match status" value="1"/>
</dbReference>
<feature type="domain" description="Nitrile hydratase beta subunit" evidence="1">
    <location>
        <begin position="24"/>
        <end position="117"/>
    </location>
</feature>
<dbReference type="SUPFAM" id="SSF50090">
    <property type="entry name" value="Electron transport accessory proteins"/>
    <property type="match status" value="1"/>
</dbReference>